<comment type="similarity">
    <text evidence="2">Belongs to the fimbrial protein family.</text>
</comment>
<evidence type="ECO:0000313" key="7">
    <source>
        <dbReference type="EMBL" id="AAK28376.1"/>
    </source>
</evidence>
<dbReference type="InterPro" id="IPR008966">
    <property type="entry name" value="Adhesion_dom_sf"/>
</dbReference>
<protein>
    <submittedName>
        <fullName evidence="8">HifE</fullName>
    </submittedName>
</protein>
<evidence type="ECO:0000256" key="4">
    <source>
        <dbReference type="ARBA" id="ARBA00023263"/>
    </source>
</evidence>
<feature type="domain" description="Fimbrial-type adhesion" evidence="5">
    <location>
        <begin position="270"/>
        <end position="435"/>
    </location>
</feature>
<accession>Q99Q04</accession>
<evidence type="ECO:0000313" key="8">
    <source>
        <dbReference type="EMBL" id="AAK28377.1"/>
    </source>
</evidence>
<dbReference type="EMBL" id="AF245359">
    <property type="protein sequence ID" value="AAK28375.1"/>
    <property type="molecule type" value="Genomic_DNA"/>
</dbReference>
<dbReference type="PANTHER" id="PTHR33420:SF3">
    <property type="entry name" value="FIMBRIAL SUBUNIT ELFA"/>
    <property type="match status" value="1"/>
</dbReference>
<sequence>MKTLTTYAKYFTPISKIAFLFCFLMGNIAEATIKRAKFTNGFSGINRIITYTFEGSSTMIASATTPEQILFSKARDNTVIDPSYSNNVQQWSVFNNWIDTTVSGDTGYSFAGFSCVSNPCAQMQLPLRFYLDSAILEATSMRSADNQVIFKIRQHPELGVSFQLGMKKGIEDVKWLSNLQQEDFLLTTLQIYFGDAADISFKVRAKLHLLKLPTENTELPTMKLNLGQIKLQSWGINNWGRTKVSYRVQDVGSLNVQLKTPKIYFIQQQRQCILNSTYKKILVTLKSVKKREFETNTEIEGGQFKLRVNCEDTTYNKFNGKWLFPVVKVTFRGEDGTMNDGTNELLRTQTGTGQATGVSLKIKRDSGNGDSVKCGLDSANMNNHGQFELKKQPSPAGGDQSAEETFKVYYVKDTTRGALTEGKVKAAATFTMSYQ</sequence>
<evidence type="ECO:0000313" key="6">
    <source>
        <dbReference type="EMBL" id="AAK28375.1"/>
    </source>
</evidence>
<dbReference type="EMBL" id="AF245360">
    <property type="protein sequence ID" value="AAK28376.1"/>
    <property type="molecule type" value="Genomic_DNA"/>
</dbReference>
<dbReference type="InterPro" id="IPR050263">
    <property type="entry name" value="Bact_Fimbrial_Adh_Pro"/>
</dbReference>
<keyword evidence="4" id="KW-0281">Fimbrium</keyword>
<proteinExistence type="inferred from homology"/>
<organism evidence="8">
    <name type="scientific">Haemophilus influenzae</name>
    <dbReference type="NCBI Taxonomy" id="727"/>
    <lineage>
        <taxon>Bacteria</taxon>
        <taxon>Pseudomonadati</taxon>
        <taxon>Pseudomonadota</taxon>
        <taxon>Gammaproteobacteria</taxon>
        <taxon>Pasteurellales</taxon>
        <taxon>Pasteurellaceae</taxon>
        <taxon>Haemophilus</taxon>
    </lineage>
</organism>
<dbReference type="InterPro" id="IPR000259">
    <property type="entry name" value="Adhesion_dom_fimbrial"/>
</dbReference>
<evidence type="ECO:0000256" key="3">
    <source>
        <dbReference type="ARBA" id="ARBA00022729"/>
    </source>
</evidence>
<dbReference type="Pfam" id="PF00419">
    <property type="entry name" value="Fimbrial"/>
    <property type="match status" value="1"/>
</dbReference>
<evidence type="ECO:0000256" key="1">
    <source>
        <dbReference type="ARBA" id="ARBA00004561"/>
    </source>
</evidence>
<dbReference type="GO" id="GO:0043709">
    <property type="term" value="P:cell adhesion involved in single-species biofilm formation"/>
    <property type="evidence" value="ECO:0007669"/>
    <property type="project" value="TreeGrafter"/>
</dbReference>
<dbReference type="EMBL" id="AF245361">
    <property type="protein sequence ID" value="AAK28377.1"/>
    <property type="molecule type" value="Genomic_DNA"/>
</dbReference>
<dbReference type="InterPro" id="IPR036937">
    <property type="entry name" value="Adhesion_dom_fimbrial_sf"/>
</dbReference>
<dbReference type="Gene3D" id="2.60.40.1090">
    <property type="entry name" value="Fimbrial-type adhesion domain"/>
    <property type="match status" value="1"/>
</dbReference>
<name>Q99Q04_HAEIF</name>
<evidence type="ECO:0000256" key="2">
    <source>
        <dbReference type="ARBA" id="ARBA00006671"/>
    </source>
</evidence>
<dbReference type="GO" id="GO:0009289">
    <property type="term" value="C:pilus"/>
    <property type="evidence" value="ECO:0007669"/>
    <property type="project" value="UniProtKB-SubCell"/>
</dbReference>
<reference evidence="8" key="1">
    <citation type="journal article" date="2001" name="Infect. Immun.">
        <title>Analysis of pilus adhesins from Haemophilus influenzae biotype IV strains.</title>
        <authorList>
            <person name="Clemans D.L."/>
            <person name="Marrs C.F."/>
            <person name="Bauer R.J."/>
            <person name="Patel M."/>
            <person name="Gilsdorf J.R."/>
        </authorList>
    </citation>
    <scope>NUCLEOTIDE SEQUENCE</scope>
    <source>
        <strain evidence="8">1595</strain>
        <strain evidence="6">6351</strain>
        <strain evidence="7">785</strain>
    </source>
</reference>
<gene>
    <name evidence="8" type="primary">hifE</name>
</gene>
<dbReference type="AlphaFoldDB" id="Q99Q04"/>
<dbReference type="PANTHER" id="PTHR33420">
    <property type="entry name" value="FIMBRIAL SUBUNIT ELFA-RELATED"/>
    <property type="match status" value="1"/>
</dbReference>
<comment type="subcellular location">
    <subcellularLocation>
        <location evidence="1">Fimbrium</location>
    </subcellularLocation>
</comment>
<dbReference type="SUPFAM" id="SSF49401">
    <property type="entry name" value="Bacterial adhesins"/>
    <property type="match status" value="1"/>
</dbReference>
<evidence type="ECO:0000259" key="5">
    <source>
        <dbReference type="Pfam" id="PF00419"/>
    </source>
</evidence>
<keyword evidence="3" id="KW-0732">Signal</keyword>